<protein>
    <recommendedName>
        <fullName evidence="4">DUF541 domain-containing protein</fullName>
    </recommendedName>
</protein>
<dbReference type="OrthoDB" id="5985609at2"/>
<dbReference type="Gene3D" id="3.30.70.2970">
    <property type="entry name" value="Protein of unknown function (DUF541), domain 2"/>
    <property type="match status" value="1"/>
</dbReference>
<dbReference type="eggNOG" id="COG2968">
    <property type="taxonomic scope" value="Bacteria"/>
</dbReference>
<dbReference type="PANTHER" id="PTHR34387">
    <property type="entry name" value="SLR1258 PROTEIN"/>
    <property type="match status" value="1"/>
</dbReference>
<dbReference type="InterPro" id="IPR052022">
    <property type="entry name" value="26kDa_periplasmic_antigen"/>
</dbReference>
<dbReference type="KEGG" id="dps:DP1814"/>
<evidence type="ECO:0000256" key="1">
    <source>
        <dbReference type="SAM" id="SignalP"/>
    </source>
</evidence>
<dbReference type="RefSeq" id="WP_011189055.1">
    <property type="nucleotide sequence ID" value="NC_006138.1"/>
</dbReference>
<dbReference type="GO" id="GO:0006974">
    <property type="term" value="P:DNA damage response"/>
    <property type="evidence" value="ECO:0007669"/>
    <property type="project" value="TreeGrafter"/>
</dbReference>
<organism evidence="2 3">
    <name type="scientific">Desulfotalea psychrophila (strain LSv54 / DSM 12343)</name>
    <dbReference type="NCBI Taxonomy" id="177439"/>
    <lineage>
        <taxon>Bacteria</taxon>
        <taxon>Pseudomonadati</taxon>
        <taxon>Thermodesulfobacteriota</taxon>
        <taxon>Desulfobulbia</taxon>
        <taxon>Desulfobulbales</taxon>
        <taxon>Desulfocapsaceae</taxon>
        <taxon>Desulfotalea</taxon>
    </lineage>
</organism>
<evidence type="ECO:0000313" key="2">
    <source>
        <dbReference type="EMBL" id="CAG36543.1"/>
    </source>
</evidence>
<feature type="signal peptide" evidence="1">
    <location>
        <begin position="1"/>
        <end position="19"/>
    </location>
</feature>
<dbReference type="Gene3D" id="3.30.110.170">
    <property type="entry name" value="Protein of unknown function (DUF541), domain 1"/>
    <property type="match status" value="1"/>
</dbReference>
<accession>Q6AM82</accession>
<dbReference type="HOGENOM" id="CLU_080344_3_0_7"/>
<sequence>MRILMAVCMVFLMSLHAQAGPLPAAPHIVVAGGSEVKAVPDTLSMSLQIIEVGRDAEQARAEVEKRARKLIETAKGLGIKAGDINSAALSVTPKYNWKNNQQIYTGTEVSRSVALTLRDLSKYDALIQAVLKSNVVRINSTQLSSSKDKEIQAEALQKAVADAKIQAQLLVAGLPQQVGDVYAINATSRPMQAAPAMYRMAAQVNDSAFEPGTLSYSKSVQVVFYLISR</sequence>
<dbReference type="AlphaFoldDB" id="Q6AM82"/>
<evidence type="ECO:0000313" key="3">
    <source>
        <dbReference type="Proteomes" id="UP000000602"/>
    </source>
</evidence>
<proteinExistence type="predicted"/>
<dbReference type="InterPro" id="IPR007497">
    <property type="entry name" value="SIMPL/DUF541"/>
</dbReference>
<keyword evidence="1" id="KW-0732">Signal</keyword>
<dbReference type="EMBL" id="CR522870">
    <property type="protein sequence ID" value="CAG36543.1"/>
    <property type="molecule type" value="Genomic_DNA"/>
</dbReference>
<feature type="chain" id="PRO_5004270576" description="DUF541 domain-containing protein" evidence="1">
    <location>
        <begin position="20"/>
        <end position="229"/>
    </location>
</feature>
<dbReference type="Proteomes" id="UP000000602">
    <property type="component" value="Chromosome"/>
</dbReference>
<evidence type="ECO:0008006" key="4">
    <source>
        <dbReference type="Google" id="ProtNLM"/>
    </source>
</evidence>
<dbReference type="PANTHER" id="PTHR34387:SF1">
    <property type="entry name" value="PERIPLASMIC IMMUNOGENIC PROTEIN"/>
    <property type="match status" value="1"/>
</dbReference>
<reference evidence="3" key="1">
    <citation type="journal article" date="2004" name="Environ. Microbiol.">
        <title>The genome of Desulfotalea psychrophila, a sulfate-reducing bacterium from permanently cold Arctic sediments.</title>
        <authorList>
            <person name="Rabus R."/>
            <person name="Ruepp A."/>
            <person name="Frickey T."/>
            <person name="Rattei T."/>
            <person name="Fartmann B."/>
            <person name="Stark M."/>
            <person name="Bauer M."/>
            <person name="Zibat A."/>
            <person name="Lombardot T."/>
            <person name="Becker I."/>
            <person name="Amann J."/>
            <person name="Gellner K."/>
            <person name="Teeling H."/>
            <person name="Leuschner W.D."/>
            <person name="Gloeckner F.-O."/>
            <person name="Lupas A.N."/>
            <person name="Amann R."/>
            <person name="Klenk H.-P."/>
        </authorList>
    </citation>
    <scope>NUCLEOTIDE SEQUENCE [LARGE SCALE GENOMIC DNA]</scope>
    <source>
        <strain evidence="3">DSM 12343 / LSv54</strain>
    </source>
</reference>
<name>Q6AM82_DESPS</name>
<dbReference type="Pfam" id="PF04402">
    <property type="entry name" value="SIMPL"/>
    <property type="match status" value="1"/>
</dbReference>
<gene>
    <name evidence="2" type="ordered locus">DP1814</name>
</gene>
<keyword evidence="3" id="KW-1185">Reference proteome</keyword>